<dbReference type="RefSeq" id="WP_071631630.1">
    <property type="nucleotide sequence ID" value="NZ_MOEC01000008.1"/>
</dbReference>
<name>A0A1J6HZG2_9HYPH</name>
<dbReference type="AlphaFoldDB" id="A0A1J6HZG2"/>
<comment type="caution">
    <text evidence="1">The sequence shown here is derived from an EMBL/GenBank/DDBJ whole genome shotgun (WGS) entry which is preliminary data.</text>
</comment>
<gene>
    <name evidence="1" type="ORF">BLA27_10045</name>
</gene>
<proteinExistence type="predicted"/>
<organism evidence="1 2">
    <name type="scientific">Brucella cytisi</name>
    <dbReference type="NCBI Taxonomy" id="407152"/>
    <lineage>
        <taxon>Bacteria</taxon>
        <taxon>Pseudomonadati</taxon>
        <taxon>Pseudomonadota</taxon>
        <taxon>Alphaproteobacteria</taxon>
        <taxon>Hyphomicrobiales</taxon>
        <taxon>Brucellaceae</taxon>
        <taxon>Brucella/Ochrobactrum group</taxon>
        <taxon>Brucella</taxon>
    </lineage>
</organism>
<evidence type="ECO:0000313" key="2">
    <source>
        <dbReference type="Proteomes" id="UP000182985"/>
    </source>
</evidence>
<evidence type="ECO:0000313" key="1">
    <source>
        <dbReference type="EMBL" id="OIS93647.1"/>
    </source>
</evidence>
<reference evidence="1 2" key="1">
    <citation type="submission" date="2016-10" db="EMBL/GenBank/DDBJ databases">
        <title>The Draft Genome Sequence of the Potato Rhizosphere Bacteria Ochrobactrum sp. IPA7.2.</title>
        <authorList>
            <person name="Gogoleva N.E."/>
            <person name="Khlopko Y.A."/>
            <person name="Burygin G.L."/>
            <person name="Plotnikov A.O."/>
        </authorList>
    </citation>
    <scope>NUCLEOTIDE SEQUENCE [LARGE SCALE GENOMIC DNA]</scope>
    <source>
        <strain evidence="1 2">IPA7.2</strain>
    </source>
</reference>
<keyword evidence="2" id="KW-1185">Reference proteome</keyword>
<sequence>MKSFKVSLLCGNNRRPDRAATIRFHRETGGYQLTLDDGSDSDSFIFHNIHSNIQDLLTEAQNNKIAVIFESLDDIATLIASSDQTAE</sequence>
<dbReference type="Proteomes" id="UP000182985">
    <property type="component" value="Unassembled WGS sequence"/>
</dbReference>
<accession>A0A1J6HZG2</accession>
<dbReference type="EMBL" id="MOEC01000008">
    <property type="protein sequence ID" value="OIS93647.1"/>
    <property type="molecule type" value="Genomic_DNA"/>
</dbReference>
<protein>
    <submittedName>
        <fullName evidence="1">Uncharacterized protein</fullName>
    </submittedName>
</protein>